<evidence type="ECO:0000256" key="1">
    <source>
        <dbReference type="ARBA" id="ARBA00004651"/>
    </source>
</evidence>
<keyword evidence="7 8" id="KW-0472">Membrane</keyword>
<feature type="transmembrane region" description="Helical" evidence="8">
    <location>
        <begin position="271"/>
        <end position="293"/>
    </location>
</feature>
<dbReference type="InterPro" id="IPR036259">
    <property type="entry name" value="MFS_trans_sf"/>
</dbReference>
<dbReference type="InterPro" id="IPR020846">
    <property type="entry name" value="MFS_dom"/>
</dbReference>
<feature type="transmembrane region" description="Helical" evidence="8">
    <location>
        <begin position="9"/>
        <end position="29"/>
    </location>
</feature>
<feature type="transmembrane region" description="Helical" evidence="8">
    <location>
        <begin position="334"/>
        <end position="354"/>
    </location>
</feature>
<feature type="transmembrane region" description="Helical" evidence="8">
    <location>
        <begin position="235"/>
        <end position="259"/>
    </location>
</feature>
<keyword evidence="3" id="KW-1003">Cell membrane</keyword>
<keyword evidence="6 8" id="KW-1133">Transmembrane helix</keyword>
<accession>A0ABN8E1P2</accession>
<evidence type="ECO:0000256" key="2">
    <source>
        <dbReference type="ARBA" id="ARBA00022448"/>
    </source>
</evidence>
<feature type="transmembrane region" description="Helical" evidence="8">
    <location>
        <begin position="300"/>
        <end position="322"/>
    </location>
</feature>
<dbReference type="PANTHER" id="PTHR43528">
    <property type="entry name" value="ALPHA-KETOGLUTARATE PERMEASE"/>
    <property type="match status" value="1"/>
</dbReference>
<feature type="transmembrane region" description="Helical" evidence="8">
    <location>
        <begin position="366"/>
        <end position="386"/>
    </location>
</feature>
<feature type="transmembrane region" description="Helical" evidence="8">
    <location>
        <begin position="81"/>
        <end position="98"/>
    </location>
</feature>
<comment type="caution">
    <text evidence="10">The sequence shown here is derived from an EMBL/GenBank/DDBJ whole genome shotgun (WGS) entry which is preliminary data.</text>
</comment>
<feature type="transmembrane region" description="Helical" evidence="8">
    <location>
        <begin position="398"/>
        <end position="414"/>
    </location>
</feature>
<keyword evidence="2" id="KW-0813">Transport</keyword>
<evidence type="ECO:0000256" key="4">
    <source>
        <dbReference type="ARBA" id="ARBA00022692"/>
    </source>
</evidence>
<dbReference type="Proteomes" id="UP000838748">
    <property type="component" value="Unassembled WGS sequence"/>
</dbReference>
<dbReference type="Pfam" id="PF07690">
    <property type="entry name" value="MFS_1"/>
    <property type="match status" value="1"/>
</dbReference>
<evidence type="ECO:0000256" key="8">
    <source>
        <dbReference type="SAM" id="Phobius"/>
    </source>
</evidence>
<evidence type="ECO:0000256" key="7">
    <source>
        <dbReference type="ARBA" id="ARBA00023136"/>
    </source>
</evidence>
<feature type="domain" description="Major facilitator superfamily (MFS) profile" evidence="9">
    <location>
        <begin position="8"/>
        <end position="419"/>
    </location>
</feature>
<dbReference type="InterPro" id="IPR051084">
    <property type="entry name" value="H+-coupled_symporters"/>
</dbReference>
<feature type="transmembrane region" description="Helical" evidence="8">
    <location>
        <begin position="145"/>
        <end position="167"/>
    </location>
</feature>
<keyword evidence="11" id="KW-1185">Reference proteome</keyword>
<feature type="transmembrane region" description="Helical" evidence="8">
    <location>
        <begin position="179"/>
        <end position="198"/>
    </location>
</feature>
<dbReference type="PANTHER" id="PTHR43528:SF7">
    <property type="entry name" value="MFS TRANSPORTER"/>
    <property type="match status" value="1"/>
</dbReference>
<gene>
    <name evidence="10" type="primary">proP_3</name>
    <name evidence="10" type="ORF">VMF7928_00951</name>
</gene>
<dbReference type="InterPro" id="IPR011701">
    <property type="entry name" value="MFS"/>
</dbReference>
<sequence length="424" mass="46436">MVNKSSKVIFFASLGGVLELYDFIIYALLSSYLSYNFFPIDNKNISLTLTLATFAIGYVIRPLSGLIFGHQGDSIGRKKPFTLTVLMMALSTLLIGFLPTYHQVGMLAPLALIGLRVFQGFSVGGEIPGGITYLSEIAPKNKSTVCSLLFFCLVGGTVLGLCTNLILHSIYTTTQINAFAWRIPFIFGGILGLISFIIRKHLVESPVFESMLKEKTSFETKMPLKQLFKSSPREVVAGLFLTCSGASSVVVFFLLLPTFLGQLQNYPTDYILNSSTLGLTGCCATIVLFGYLVDRFNMPLKLCFGITCLATIFISIYVFQLFEYKVPNLLLPMVLSAISAGLFSSLIPTILSILFPANVRYSGIAFVYNISMATVGGLAPVISLSLIRTTHSVMAPGYYQAVLATLGFVGLWMLKDRRLELKSK</sequence>
<reference evidence="10" key="1">
    <citation type="submission" date="2021-11" db="EMBL/GenBank/DDBJ databases">
        <authorList>
            <person name="Rodrigo-Torres L."/>
            <person name="Arahal R. D."/>
            <person name="Lucena T."/>
        </authorList>
    </citation>
    <scope>NUCLEOTIDE SEQUENCE</scope>
    <source>
        <strain evidence="10">CECT 7928</strain>
    </source>
</reference>
<evidence type="ECO:0000259" key="9">
    <source>
        <dbReference type="PROSITE" id="PS50850"/>
    </source>
</evidence>
<protein>
    <submittedName>
        <fullName evidence="10">Proline/betaine transporter</fullName>
    </submittedName>
</protein>
<organism evidence="10 11">
    <name type="scientific">Vibrio marisflavi CECT 7928</name>
    <dbReference type="NCBI Taxonomy" id="634439"/>
    <lineage>
        <taxon>Bacteria</taxon>
        <taxon>Pseudomonadati</taxon>
        <taxon>Pseudomonadota</taxon>
        <taxon>Gammaproteobacteria</taxon>
        <taxon>Vibrionales</taxon>
        <taxon>Vibrionaceae</taxon>
        <taxon>Vibrio</taxon>
    </lineage>
</organism>
<keyword evidence="4 8" id="KW-0812">Transmembrane</keyword>
<name>A0ABN8E1P2_9VIBR</name>
<keyword evidence="5" id="KW-0769">Symport</keyword>
<dbReference type="EMBL" id="CAKLDM010000001">
    <property type="protein sequence ID" value="CAH0537125.1"/>
    <property type="molecule type" value="Genomic_DNA"/>
</dbReference>
<proteinExistence type="predicted"/>
<evidence type="ECO:0000256" key="6">
    <source>
        <dbReference type="ARBA" id="ARBA00022989"/>
    </source>
</evidence>
<dbReference type="RefSeq" id="WP_237360325.1">
    <property type="nucleotide sequence ID" value="NZ_CAKLDM010000001.1"/>
</dbReference>
<comment type="subcellular location">
    <subcellularLocation>
        <location evidence="1">Cell membrane</location>
        <topology evidence="1">Multi-pass membrane protein</topology>
    </subcellularLocation>
</comment>
<dbReference type="Gene3D" id="1.20.1250.20">
    <property type="entry name" value="MFS general substrate transporter like domains"/>
    <property type="match status" value="2"/>
</dbReference>
<evidence type="ECO:0000256" key="3">
    <source>
        <dbReference type="ARBA" id="ARBA00022475"/>
    </source>
</evidence>
<evidence type="ECO:0000256" key="5">
    <source>
        <dbReference type="ARBA" id="ARBA00022847"/>
    </source>
</evidence>
<evidence type="ECO:0000313" key="10">
    <source>
        <dbReference type="EMBL" id="CAH0537125.1"/>
    </source>
</evidence>
<evidence type="ECO:0000313" key="11">
    <source>
        <dbReference type="Proteomes" id="UP000838748"/>
    </source>
</evidence>
<feature type="transmembrane region" description="Helical" evidence="8">
    <location>
        <begin position="104"/>
        <end position="124"/>
    </location>
</feature>
<dbReference type="PROSITE" id="PS50850">
    <property type="entry name" value="MFS"/>
    <property type="match status" value="1"/>
</dbReference>
<feature type="transmembrane region" description="Helical" evidence="8">
    <location>
        <begin position="49"/>
        <end position="69"/>
    </location>
</feature>
<dbReference type="SUPFAM" id="SSF103473">
    <property type="entry name" value="MFS general substrate transporter"/>
    <property type="match status" value="1"/>
</dbReference>